<protein>
    <recommendedName>
        <fullName evidence="3">DUF1440 domain-containing protein</fullName>
    </recommendedName>
</protein>
<evidence type="ECO:0000313" key="1">
    <source>
        <dbReference type="EMBL" id="QIN79416.1"/>
    </source>
</evidence>
<evidence type="ECO:0008006" key="3">
    <source>
        <dbReference type="Google" id="ProtNLM"/>
    </source>
</evidence>
<dbReference type="EMBL" id="CP045121">
    <property type="protein sequence ID" value="QIN79416.1"/>
    <property type="molecule type" value="Genomic_DNA"/>
</dbReference>
<sequence>MERALYGALGGAGATVALSGLRQVLARAGLVQSSAPEQVVARLEELGLVDDWSKGARRALTVAAHLGYGVGIGTSLGLLRRERGGAAEEAAVGSALGLLSWAFNWSALLPLTGVHEPPWKQRTPKVLLPILDHAFFGAVWALIFRARGS</sequence>
<reference evidence="1 2" key="1">
    <citation type="submission" date="2019-10" db="EMBL/GenBank/DDBJ databases">
        <title>Rubrobacter sp nov SCSIO 52915 isolated from a deep-sea sediment in the South China Sea.</title>
        <authorList>
            <person name="Chen R.W."/>
        </authorList>
    </citation>
    <scope>NUCLEOTIDE SEQUENCE [LARGE SCALE GENOMIC DNA]</scope>
    <source>
        <strain evidence="1 2">SCSIO 52915</strain>
    </source>
</reference>
<gene>
    <name evidence="1" type="ORF">GBA65_13860</name>
</gene>
<name>A0A6G8PYY8_9ACTN</name>
<evidence type="ECO:0000313" key="2">
    <source>
        <dbReference type="Proteomes" id="UP000502706"/>
    </source>
</evidence>
<keyword evidence="2" id="KW-1185">Reference proteome</keyword>
<dbReference type="AlphaFoldDB" id="A0A6G8PYY8"/>
<organism evidence="1 2">
    <name type="scientific">Rubrobacter marinus</name>
    <dbReference type="NCBI Taxonomy" id="2653852"/>
    <lineage>
        <taxon>Bacteria</taxon>
        <taxon>Bacillati</taxon>
        <taxon>Actinomycetota</taxon>
        <taxon>Rubrobacteria</taxon>
        <taxon>Rubrobacterales</taxon>
        <taxon>Rubrobacteraceae</taxon>
        <taxon>Rubrobacter</taxon>
    </lineage>
</organism>
<dbReference type="KEGG" id="rmar:GBA65_13860"/>
<proteinExistence type="predicted"/>
<accession>A0A6G8PYY8</accession>
<dbReference type="Proteomes" id="UP000502706">
    <property type="component" value="Chromosome"/>
</dbReference>
<dbReference type="RefSeq" id="WP_166397081.1">
    <property type="nucleotide sequence ID" value="NZ_CP045121.1"/>
</dbReference>